<dbReference type="InterPro" id="IPR044290">
    <property type="entry name" value="RRA1/2/3"/>
</dbReference>
<dbReference type="InterPro" id="IPR005069">
    <property type="entry name" value="Nucl-diP-sugar_transferase"/>
</dbReference>
<dbReference type="GO" id="GO:0016757">
    <property type="term" value="F:glycosyltransferase activity"/>
    <property type="evidence" value="ECO:0007669"/>
    <property type="project" value="InterPro"/>
</dbReference>
<dbReference type="AlphaFoldDB" id="A0A7S0GRJ5"/>
<feature type="domain" description="Nucleotide-diphospho-sugar transferase" evidence="2">
    <location>
        <begin position="642"/>
        <end position="852"/>
    </location>
</feature>
<sequence length="891" mass="97178">MAPGTSRPPVRRPLIAGVLFGLFLATLRGHWDSLRRTHDANPFHASTGKHKLGPTERDAHGWDARVSGEDAKTSADFFKRRAEGQTTHDVRVEVSSTRGDFKQHEDAASVLDDPLGRKDDGSFPTEQVSWFEPLTLRYPDPFDTFRGCEPTKASDGLSARPLDLVADPSDAEWPVNCAGHEALCDVLRRVAIDREVLAAVANSAAPGIFEFVDGIKKLGVKNFVVVALDDALHEELGKRSVASYRVKNDAVGSHKVSAQKFSIVKEFVERGCSVLLTDTDVAYLRNPFPFLFRDADVESMSDGWDASSAFGFLETVDDASLGRAFDSGRRRAKTFRVAALNSGMWLVMATRASARLMTTMAHRMATEPDLWDQAGYNLELWFASRDDIRVSGATVRVLNPLCFVNSKVMFRFIRHAPELRKDKHVPIAMHSNYHTDKAFKMKRVAEYYTKPDATVDVLSKGCLVGCDADLKSVTQLERDAKANVNDAIVGSKKWADGSEGVWGGKGATARAGGNAHPSHCEPRAPGASSGRVAAYTPHAVPGKRGDFCAKTFATSKRDRDDDAHLRIALKACAAFAKLDPNAETAFLVAADGGDARAVRALDDLLQHGIVKFGLESRTMVVTNSDRVASDVRKLGVQATVLFEGSRGDDSSHSVVFLKWSVATLALADGRPVFLLDPATVLFADPLPFLHGDADVEAGTDGWDDTTAYGYDHVVDDPAMDWSRFCHGGRVVTNDPGFVKLAATKEALALAKLVARRVAAFVVNGRLTSLANVHTEENAGVSMTDLEFEHLAFNEALFLPSHGDYVSPGVVKRVLNYLCFANSKTIFRFARKDRRFKDPNEHTPISVRLTYHPNEAVERADALRRYYAEGETGALLSWRDGEGGGDAAAAAA</sequence>
<accession>A0A7S0GRJ5</accession>
<evidence type="ECO:0000313" key="3">
    <source>
        <dbReference type="EMBL" id="CAD8435896.1"/>
    </source>
</evidence>
<feature type="region of interest" description="Disordered" evidence="1">
    <location>
        <begin position="42"/>
        <end position="61"/>
    </location>
</feature>
<proteinExistence type="predicted"/>
<evidence type="ECO:0000256" key="1">
    <source>
        <dbReference type="SAM" id="MobiDB-lite"/>
    </source>
</evidence>
<reference evidence="3" key="1">
    <citation type="submission" date="2021-01" db="EMBL/GenBank/DDBJ databases">
        <authorList>
            <person name="Corre E."/>
            <person name="Pelletier E."/>
            <person name="Niang G."/>
            <person name="Scheremetjew M."/>
            <person name="Finn R."/>
            <person name="Kale V."/>
            <person name="Holt S."/>
            <person name="Cochrane G."/>
            <person name="Meng A."/>
            <person name="Brown T."/>
            <person name="Cohen L."/>
        </authorList>
    </citation>
    <scope>NUCLEOTIDE SEQUENCE</scope>
    <source>
        <strain evidence="3">CCAC1681</strain>
    </source>
</reference>
<evidence type="ECO:0000259" key="2">
    <source>
        <dbReference type="Pfam" id="PF03407"/>
    </source>
</evidence>
<gene>
    <name evidence="3" type="ORF">MSP1401_LOCUS3841</name>
</gene>
<feature type="domain" description="Nucleotide-diphospho-sugar transferase" evidence="2">
    <location>
        <begin position="220"/>
        <end position="443"/>
    </location>
</feature>
<dbReference type="EMBL" id="HBEN01004719">
    <property type="protein sequence ID" value="CAD8435896.1"/>
    <property type="molecule type" value="Transcribed_RNA"/>
</dbReference>
<organism evidence="3">
    <name type="scientific">Micromonas pusilla</name>
    <name type="common">Picoplanktonic green alga</name>
    <name type="synonym">Chromulina pusilla</name>
    <dbReference type="NCBI Taxonomy" id="38833"/>
    <lineage>
        <taxon>Eukaryota</taxon>
        <taxon>Viridiplantae</taxon>
        <taxon>Chlorophyta</taxon>
        <taxon>Mamiellophyceae</taxon>
        <taxon>Mamiellales</taxon>
        <taxon>Mamiellaceae</taxon>
        <taxon>Micromonas</taxon>
    </lineage>
</organism>
<dbReference type="PANTHER" id="PTHR46581">
    <property type="entry name" value="ARABINOSYLTRANSFERASE RRA3"/>
    <property type="match status" value="1"/>
</dbReference>
<dbReference type="GO" id="GO:0080147">
    <property type="term" value="P:root hair cell development"/>
    <property type="evidence" value="ECO:0007669"/>
    <property type="project" value="InterPro"/>
</dbReference>
<feature type="region of interest" description="Disordered" evidence="1">
    <location>
        <begin position="506"/>
        <end position="531"/>
    </location>
</feature>
<dbReference type="Pfam" id="PF03407">
    <property type="entry name" value="Nucleotid_trans"/>
    <property type="match status" value="2"/>
</dbReference>
<name>A0A7S0GRJ5_MICPS</name>
<dbReference type="PANTHER" id="PTHR46581:SF3">
    <property type="entry name" value="ARABINOSYLTRANSFERASE RRA3"/>
    <property type="match status" value="1"/>
</dbReference>
<protein>
    <recommendedName>
        <fullName evidence="2">Nucleotide-diphospho-sugar transferase domain-containing protein</fullName>
    </recommendedName>
</protein>